<organism evidence="4 5">
    <name type="scientific">Flavobacterium supellecticarium</name>
    <dbReference type="NCBI Taxonomy" id="2565924"/>
    <lineage>
        <taxon>Bacteria</taxon>
        <taxon>Pseudomonadati</taxon>
        <taxon>Bacteroidota</taxon>
        <taxon>Flavobacteriia</taxon>
        <taxon>Flavobacteriales</taxon>
        <taxon>Flavobacteriaceae</taxon>
        <taxon>Flavobacterium</taxon>
    </lineage>
</organism>
<dbReference type="OrthoDB" id="9792152at2"/>
<dbReference type="Gene3D" id="2.60.120.260">
    <property type="entry name" value="Galactose-binding domain-like"/>
    <property type="match status" value="1"/>
</dbReference>
<dbReference type="InterPro" id="IPR026444">
    <property type="entry name" value="Secre_tail"/>
</dbReference>
<dbReference type="InterPro" id="IPR013783">
    <property type="entry name" value="Ig-like_fold"/>
</dbReference>
<dbReference type="NCBIfam" id="TIGR04183">
    <property type="entry name" value="Por_Secre_tail"/>
    <property type="match status" value="1"/>
</dbReference>
<evidence type="ECO:0000313" key="5">
    <source>
        <dbReference type="Proteomes" id="UP000307507"/>
    </source>
</evidence>
<dbReference type="InterPro" id="IPR024079">
    <property type="entry name" value="MetalloPept_cat_dom_sf"/>
</dbReference>
<gene>
    <name evidence="4" type="ORF">E6C50_13405</name>
</gene>
<keyword evidence="5" id="KW-1185">Reference proteome</keyword>
<keyword evidence="1 2" id="KW-0732">Signal</keyword>
<dbReference type="AlphaFoldDB" id="A0A4S3ZSU5"/>
<dbReference type="Pfam" id="PF13583">
    <property type="entry name" value="Reprolysin_4"/>
    <property type="match status" value="1"/>
</dbReference>
<evidence type="ECO:0000256" key="1">
    <source>
        <dbReference type="ARBA" id="ARBA00022729"/>
    </source>
</evidence>
<dbReference type="Pfam" id="PF18962">
    <property type="entry name" value="Por_Secre_tail"/>
    <property type="match status" value="1"/>
</dbReference>
<proteinExistence type="predicted"/>
<name>A0A4S3ZSU5_9FLAO</name>
<dbReference type="Gene3D" id="3.40.390.10">
    <property type="entry name" value="Collagenase (Catalytic Domain)"/>
    <property type="match status" value="1"/>
</dbReference>
<dbReference type="EMBL" id="SSNZ01000007">
    <property type="protein sequence ID" value="THF48746.1"/>
    <property type="molecule type" value="Genomic_DNA"/>
</dbReference>
<feature type="signal peptide" evidence="2">
    <location>
        <begin position="1"/>
        <end position="20"/>
    </location>
</feature>
<dbReference type="RefSeq" id="WP_136403739.1">
    <property type="nucleotide sequence ID" value="NZ_SSNZ01000007.1"/>
</dbReference>
<dbReference type="GO" id="GO:0008237">
    <property type="term" value="F:metallopeptidase activity"/>
    <property type="evidence" value="ECO:0007669"/>
    <property type="project" value="InterPro"/>
</dbReference>
<feature type="domain" description="Secretion system C-terminal sorting" evidence="3">
    <location>
        <begin position="817"/>
        <end position="892"/>
    </location>
</feature>
<accession>A0A4S3ZSU5</accession>
<sequence>MKRKILLSFASVFAMSVGYAQNGRLWTPAKQERVVISQKAQRESFPTNYSLYNLDFSSLKAELSKAPSRFSNNSDVIISIPNADGKIEKFRIYEASNFAPELQLQFPDIRSYIGIGIDDQYAQLRLSISPEGIQSMVFRADKKAEFMEPYSADSKTYALYTSAREKGKLPFNCSTPHEEVLNNELLHKINPSQQLSNTGQLKTMRLALSCTGEYTTFHGGTVAGALAAMNATMTRVNGVFEKDLAIHLNIIANNSLVIYTNAATDPYSDATAGAGGAWNAELQNNLTAVLGNAAYDIGHLFGASGGGGNAGCIGCVCVDNSKGSGYTSPSDNVPMGDTFDIDYVAHEMGHQLGANHTFSHNIEGTGVNVEPGSGSSIMGYAGITDYNVQAHSDDYFTYRSILQIQTNMAGKSCPVTTPTGNQAPVINAGSNYTIPKGTAFVLRGTGTDPDGNPLTYNWEQNDTAVSGNTGANSVASPTKATGPTFRSVAPSATPVRYMPDFATVLQNKLTTTWESVSDVARTLNFTLTGRDNVANVGQTNTSSMAVTVNASAGPFKVTSPANDNVSWTQGSTQTITWDVAGTTANNINTANVNILFSSDNGATFTTLVANTPNDGSQAITVPNVAAPYCRIKIEAVGNIFYALSKNISVGYTVTVQKTCTDYTRTFAAVELPTSYTGYGISVPDNYTISDFNIKVDINSLRTSDLSLGIALPNTSTINSLFFTGGNCLASIGNLKATFDDDGANFSCAATATNQTYKPSSPLSVYEGMNSGGQWIFAAKKANASRSATLNSITFQFCKTETSVTLGSESFNLQDFNIYPNPNTGNFNVEFKSNSNNEIKVVVHDIRGREIFNKSYQNSGLFNQNLQLNNVQTGIYLVTVQDGDRKEVRKIVIE</sequence>
<protein>
    <submittedName>
        <fullName evidence="4">T9SS type A sorting domain-containing protein</fullName>
    </submittedName>
</protein>
<dbReference type="Proteomes" id="UP000307507">
    <property type="component" value="Unassembled WGS sequence"/>
</dbReference>
<feature type="chain" id="PRO_5020650906" evidence="2">
    <location>
        <begin position="21"/>
        <end position="893"/>
    </location>
</feature>
<evidence type="ECO:0000256" key="2">
    <source>
        <dbReference type="SAM" id="SignalP"/>
    </source>
</evidence>
<dbReference type="Gene3D" id="2.60.40.10">
    <property type="entry name" value="Immunoglobulins"/>
    <property type="match status" value="1"/>
</dbReference>
<evidence type="ECO:0000313" key="4">
    <source>
        <dbReference type="EMBL" id="THF48746.1"/>
    </source>
</evidence>
<evidence type="ECO:0000259" key="3">
    <source>
        <dbReference type="Pfam" id="PF18962"/>
    </source>
</evidence>
<comment type="caution">
    <text evidence="4">The sequence shown here is derived from an EMBL/GenBank/DDBJ whole genome shotgun (WGS) entry which is preliminary data.</text>
</comment>
<dbReference type="SUPFAM" id="SSF55486">
    <property type="entry name" value="Metalloproteases ('zincins'), catalytic domain"/>
    <property type="match status" value="1"/>
</dbReference>
<reference evidence="4 5" key="1">
    <citation type="submission" date="2019-04" db="EMBL/GenBank/DDBJ databases">
        <title>Flavobacterium sp. nov. isolated from construction timber.</title>
        <authorList>
            <person name="Lin S.-Y."/>
            <person name="Chang C.-T."/>
            <person name="Young C.-C."/>
        </authorList>
    </citation>
    <scope>NUCLEOTIDE SEQUENCE [LARGE SCALE GENOMIC DNA]</scope>
    <source>
        <strain evidence="4 5">CC-CTC003</strain>
    </source>
</reference>